<dbReference type="EMBL" id="CM047591">
    <property type="protein sequence ID" value="KAI9918904.1"/>
    <property type="molecule type" value="Genomic_DNA"/>
</dbReference>
<gene>
    <name evidence="1" type="ORF">PsorP6_011355</name>
</gene>
<evidence type="ECO:0000313" key="1">
    <source>
        <dbReference type="EMBL" id="KAI9918904.1"/>
    </source>
</evidence>
<keyword evidence="2" id="KW-1185">Reference proteome</keyword>
<comment type="caution">
    <text evidence="1">The sequence shown here is derived from an EMBL/GenBank/DDBJ whole genome shotgun (WGS) entry which is preliminary data.</text>
</comment>
<organism evidence="1 2">
    <name type="scientific">Peronosclerospora sorghi</name>
    <dbReference type="NCBI Taxonomy" id="230839"/>
    <lineage>
        <taxon>Eukaryota</taxon>
        <taxon>Sar</taxon>
        <taxon>Stramenopiles</taxon>
        <taxon>Oomycota</taxon>
        <taxon>Peronosporomycetes</taxon>
        <taxon>Peronosporales</taxon>
        <taxon>Peronosporaceae</taxon>
        <taxon>Peronosclerospora</taxon>
    </lineage>
</organism>
<name>A0ACC0WLK3_9STRA</name>
<proteinExistence type="predicted"/>
<protein>
    <submittedName>
        <fullName evidence="1">Uncharacterized protein</fullName>
    </submittedName>
</protein>
<reference evidence="1 2" key="1">
    <citation type="journal article" date="2022" name="bioRxiv">
        <title>The genome of the oomycete Peronosclerospora sorghi, a cosmopolitan pathogen of maize and sorghum, is inflated with dispersed pseudogenes.</title>
        <authorList>
            <person name="Fletcher K."/>
            <person name="Martin F."/>
            <person name="Isakeit T."/>
            <person name="Cavanaugh K."/>
            <person name="Magill C."/>
            <person name="Michelmore R."/>
        </authorList>
    </citation>
    <scope>NUCLEOTIDE SEQUENCE [LARGE SCALE GENOMIC DNA]</scope>
    <source>
        <strain evidence="1">P6</strain>
    </source>
</reference>
<sequence length="101" mass="11851">MRRVEAPALILVNICRKLWRMDAIVLISKNFYHTSVNLDIYDKFQQRYQMHKQIYNHPKGKAVQFMICDAMLEADRVGDQQCHANARDFSISHGSYIVHVV</sequence>
<accession>A0ACC0WLK3</accession>
<evidence type="ECO:0000313" key="2">
    <source>
        <dbReference type="Proteomes" id="UP001163321"/>
    </source>
</evidence>
<dbReference type="Proteomes" id="UP001163321">
    <property type="component" value="Chromosome 12"/>
</dbReference>